<feature type="compositionally biased region" description="Basic and acidic residues" evidence="1">
    <location>
        <begin position="72"/>
        <end position="83"/>
    </location>
</feature>
<reference evidence="3" key="2">
    <citation type="submission" date="2025-08" db="UniProtKB">
        <authorList>
            <consortium name="RefSeq"/>
        </authorList>
    </citation>
    <scope>IDENTIFICATION</scope>
    <source>
        <tissue evidence="3">Leaf</tissue>
    </source>
</reference>
<name>A0ABM3QMP3_SPIOL</name>
<evidence type="ECO:0000256" key="1">
    <source>
        <dbReference type="SAM" id="MobiDB-lite"/>
    </source>
</evidence>
<organism evidence="2 3">
    <name type="scientific">Spinacia oleracea</name>
    <name type="common">Spinach</name>
    <dbReference type="NCBI Taxonomy" id="3562"/>
    <lineage>
        <taxon>Eukaryota</taxon>
        <taxon>Viridiplantae</taxon>
        <taxon>Streptophyta</taxon>
        <taxon>Embryophyta</taxon>
        <taxon>Tracheophyta</taxon>
        <taxon>Spermatophyta</taxon>
        <taxon>Magnoliopsida</taxon>
        <taxon>eudicotyledons</taxon>
        <taxon>Gunneridae</taxon>
        <taxon>Pentapetalae</taxon>
        <taxon>Caryophyllales</taxon>
        <taxon>Chenopodiaceae</taxon>
        <taxon>Chenopodioideae</taxon>
        <taxon>Anserineae</taxon>
        <taxon>Spinacia</taxon>
    </lineage>
</organism>
<sequence>MPISSYPGFPLHLCSPPSWDLPPRPLHLCSPPSRVLPVPLPQVDRSQRRLVRINRKKIPVRRRQKSTQQFEPETHTSETHTSETHAVSADGRNTTGTPTTVNALNNLAEQGPCPDILREDIVHSVSRAYITSINQNNRSDSSTIKFEGLDIKPSLVPNIAKDLDKARKHHRK</sequence>
<accession>A0ABM3QMP3</accession>
<dbReference type="Proteomes" id="UP000813463">
    <property type="component" value="Chromosome 5"/>
</dbReference>
<protein>
    <submittedName>
        <fullName evidence="3">Uncharacterized protein</fullName>
    </submittedName>
</protein>
<reference evidence="2" key="1">
    <citation type="journal article" date="2021" name="Nat. Commun.">
        <title>Genomic analyses provide insights into spinach domestication and the genetic basis of agronomic traits.</title>
        <authorList>
            <person name="Cai X."/>
            <person name="Sun X."/>
            <person name="Xu C."/>
            <person name="Sun H."/>
            <person name="Wang X."/>
            <person name="Ge C."/>
            <person name="Zhang Z."/>
            <person name="Wang Q."/>
            <person name="Fei Z."/>
            <person name="Jiao C."/>
            <person name="Wang Q."/>
        </authorList>
    </citation>
    <scope>NUCLEOTIDE SEQUENCE [LARGE SCALE GENOMIC DNA]</scope>
    <source>
        <strain evidence="2">cv. Varoflay</strain>
    </source>
</reference>
<gene>
    <name evidence="3" type="primary">LOC110782510</name>
</gene>
<keyword evidence="2" id="KW-1185">Reference proteome</keyword>
<evidence type="ECO:0000313" key="2">
    <source>
        <dbReference type="Proteomes" id="UP000813463"/>
    </source>
</evidence>
<proteinExistence type="predicted"/>
<feature type="region of interest" description="Disordered" evidence="1">
    <location>
        <begin position="59"/>
        <end position="98"/>
    </location>
</feature>
<dbReference type="RefSeq" id="XP_056684631.1">
    <property type="nucleotide sequence ID" value="XM_056828653.1"/>
</dbReference>
<dbReference type="GeneID" id="110782510"/>
<evidence type="ECO:0000313" key="3">
    <source>
        <dbReference type="RefSeq" id="XP_056684631.1"/>
    </source>
</evidence>